<evidence type="ECO:0000313" key="2">
    <source>
        <dbReference type="EMBL" id="KAK7337894.1"/>
    </source>
</evidence>
<organism evidence="2 3">
    <name type="scientific">Canavalia gladiata</name>
    <name type="common">Sword bean</name>
    <name type="synonym">Dolichos gladiatus</name>
    <dbReference type="NCBI Taxonomy" id="3824"/>
    <lineage>
        <taxon>Eukaryota</taxon>
        <taxon>Viridiplantae</taxon>
        <taxon>Streptophyta</taxon>
        <taxon>Embryophyta</taxon>
        <taxon>Tracheophyta</taxon>
        <taxon>Spermatophyta</taxon>
        <taxon>Magnoliopsida</taxon>
        <taxon>eudicotyledons</taxon>
        <taxon>Gunneridae</taxon>
        <taxon>Pentapetalae</taxon>
        <taxon>rosids</taxon>
        <taxon>fabids</taxon>
        <taxon>Fabales</taxon>
        <taxon>Fabaceae</taxon>
        <taxon>Papilionoideae</taxon>
        <taxon>50 kb inversion clade</taxon>
        <taxon>NPAAA clade</taxon>
        <taxon>indigoferoid/millettioid clade</taxon>
        <taxon>Phaseoleae</taxon>
        <taxon>Canavalia</taxon>
    </lineage>
</organism>
<dbReference type="EMBL" id="JAYMYQ010000004">
    <property type="protein sequence ID" value="KAK7337894.1"/>
    <property type="molecule type" value="Genomic_DNA"/>
</dbReference>
<keyword evidence="1" id="KW-0472">Membrane</keyword>
<feature type="transmembrane region" description="Helical" evidence="1">
    <location>
        <begin position="20"/>
        <end position="40"/>
    </location>
</feature>
<proteinExistence type="predicted"/>
<name>A0AAN9QJP4_CANGL</name>
<dbReference type="AlphaFoldDB" id="A0AAN9QJP4"/>
<dbReference type="Proteomes" id="UP001367508">
    <property type="component" value="Unassembled WGS sequence"/>
</dbReference>
<keyword evidence="1" id="KW-1133">Transmembrane helix</keyword>
<gene>
    <name evidence="2" type="ORF">VNO77_18484</name>
</gene>
<comment type="caution">
    <text evidence="2">The sequence shown here is derived from an EMBL/GenBank/DDBJ whole genome shotgun (WGS) entry which is preliminary data.</text>
</comment>
<keyword evidence="3" id="KW-1185">Reference proteome</keyword>
<keyword evidence="1" id="KW-0812">Transmembrane</keyword>
<protein>
    <recommendedName>
        <fullName evidence="4">Transmembrane protein</fullName>
    </recommendedName>
</protein>
<sequence length="151" mass="17365">MIDEPLISAMQSNKDGFKVIRSLLLMLWLVKLVFFIFNGIDMKKNNAVVLGIYFSDKDFKCLVDEVPDDSDDDIDTVSENRRDDDGYKFEVHCWPHRVIVNVGIQSCTCRFWELIEVLVVGLGEIPPTGSGQMWYFMRCRLNGTKTETETS</sequence>
<accession>A0AAN9QJP4</accession>
<reference evidence="2 3" key="1">
    <citation type="submission" date="2024-01" db="EMBL/GenBank/DDBJ databases">
        <title>The genomes of 5 underutilized Papilionoideae crops provide insights into root nodulation and disease resistanc.</title>
        <authorList>
            <person name="Jiang F."/>
        </authorList>
    </citation>
    <scope>NUCLEOTIDE SEQUENCE [LARGE SCALE GENOMIC DNA]</scope>
    <source>
        <strain evidence="2">LVBAO_FW01</strain>
        <tissue evidence="2">Leaves</tissue>
    </source>
</reference>
<evidence type="ECO:0000256" key="1">
    <source>
        <dbReference type="SAM" id="Phobius"/>
    </source>
</evidence>
<evidence type="ECO:0008006" key="4">
    <source>
        <dbReference type="Google" id="ProtNLM"/>
    </source>
</evidence>
<evidence type="ECO:0000313" key="3">
    <source>
        <dbReference type="Proteomes" id="UP001367508"/>
    </source>
</evidence>